<dbReference type="Proteomes" id="UP001497382">
    <property type="component" value="Unassembled WGS sequence"/>
</dbReference>
<dbReference type="EMBL" id="CAXIEN010000025">
    <property type="protein sequence ID" value="CAL1266930.1"/>
    <property type="molecule type" value="Genomic_DNA"/>
</dbReference>
<protein>
    <recommendedName>
        <fullName evidence="3">SWIM-type domain-containing protein</fullName>
    </recommendedName>
</protein>
<evidence type="ECO:0000313" key="1">
    <source>
        <dbReference type="EMBL" id="CAL1266930.1"/>
    </source>
</evidence>
<proteinExistence type="predicted"/>
<keyword evidence="2" id="KW-1185">Reference proteome</keyword>
<reference evidence="1 2" key="1">
    <citation type="submission" date="2024-04" db="EMBL/GenBank/DDBJ databases">
        <authorList>
            <person name="Rising A."/>
            <person name="Reimegard J."/>
            <person name="Sonavane S."/>
            <person name="Akerstrom W."/>
            <person name="Nylinder S."/>
            <person name="Hedman E."/>
            <person name="Kallberg Y."/>
        </authorList>
    </citation>
    <scope>NUCLEOTIDE SEQUENCE [LARGE SCALE GENOMIC DNA]</scope>
</reference>
<evidence type="ECO:0008006" key="3">
    <source>
        <dbReference type="Google" id="ProtNLM"/>
    </source>
</evidence>
<dbReference type="AlphaFoldDB" id="A0AAV1Z6F4"/>
<accession>A0AAV1Z6F4</accession>
<evidence type="ECO:0000313" key="2">
    <source>
        <dbReference type="Proteomes" id="UP001497382"/>
    </source>
</evidence>
<organism evidence="1 2">
    <name type="scientific">Larinioides sclopetarius</name>
    <dbReference type="NCBI Taxonomy" id="280406"/>
    <lineage>
        <taxon>Eukaryota</taxon>
        <taxon>Metazoa</taxon>
        <taxon>Ecdysozoa</taxon>
        <taxon>Arthropoda</taxon>
        <taxon>Chelicerata</taxon>
        <taxon>Arachnida</taxon>
        <taxon>Araneae</taxon>
        <taxon>Araneomorphae</taxon>
        <taxon>Entelegynae</taxon>
        <taxon>Araneoidea</taxon>
        <taxon>Araneidae</taxon>
        <taxon>Larinioides</taxon>
    </lineage>
</organism>
<gene>
    <name evidence="1" type="ORF">LARSCL_LOCUS3357</name>
</gene>
<sequence length="247" mass="28075">MFERLIMLEKGKVSTSISNIRKRHKLITSISTDIILENEAGWSVPSFTNIGEIYNVKKQDKCEDCPLMCIPCGYCLHSFTCLDNSVQSNMCKHIHLVCRKLKEIVMVHEEPDYCGDLVIETTNSKKEQEKTDLISDLKQKSISANDLRQKINAMSQDVMRSANSCSSISKLKSVYKLLQQANNILLEDTDQNKFSIVKPSNEPSNKKITVQRYASTKKKSGRKQNILSKPSVTESKTFMLSFIINKI</sequence>
<comment type="caution">
    <text evidence="1">The sequence shown here is derived from an EMBL/GenBank/DDBJ whole genome shotgun (WGS) entry which is preliminary data.</text>
</comment>
<name>A0AAV1Z6F4_9ARAC</name>